<protein>
    <submittedName>
        <fullName evidence="5">GFA family protein</fullName>
    </submittedName>
</protein>
<dbReference type="GO" id="GO:0046872">
    <property type="term" value="F:metal ion binding"/>
    <property type="evidence" value="ECO:0007669"/>
    <property type="project" value="UniProtKB-KW"/>
</dbReference>
<dbReference type="GO" id="GO:0016846">
    <property type="term" value="F:carbon-sulfur lyase activity"/>
    <property type="evidence" value="ECO:0007669"/>
    <property type="project" value="InterPro"/>
</dbReference>
<accession>A0A9X1QHY0</accession>
<evidence type="ECO:0000259" key="4">
    <source>
        <dbReference type="PROSITE" id="PS51891"/>
    </source>
</evidence>
<dbReference type="EMBL" id="JAKFGM010000001">
    <property type="protein sequence ID" value="MCF2513750.1"/>
    <property type="molecule type" value="Genomic_DNA"/>
</dbReference>
<dbReference type="AlphaFoldDB" id="A0A9X1QHY0"/>
<proteinExistence type="inferred from homology"/>
<dbReference type="PANTHER" id="PTHR28620:SF1">
    <property type="entry name" value="CENP-V_GFA DOMAIN-CONTAINING PROTEIN"/>
    <property type="match status" value="1"/>
</dbReference>
<evidence type="ECO:0000256" key="1">
    <source>
        <dbReference type="ARBA" id="ARBA00005495"/>
    </source>
</evidence>
<keyword evidence="6" id="KW-1185">Reference proteome</keyword>
<dbReference type="PROSITE" id="PS51891">
    <property type="entry name" value="CENP_V_GFA"/>
    <property type="match status" value="1"/>
</dbReference>
<dbReference type="InterPro" id="IPR011057">
    <property type="entry name" value="Mss4-like_sf"/>
</dbReference>
<dbReference type="InterPro" id="IPR052355">
    <property type="entry name" value="CENP-V-like"/>
</dbReference>
<dbReference type="InterPro" id="IPR006913">
    <property type="entry name" value="CENP-V/GFA"/>
</dbReference>
<organism evidence="5 6">
    <name type="scientific">Sphingomonas cremea</name>
    <dbReference type="NCBI Taxonomy" id="2904799"/>
    <lineage>
        <taxon>Bacteria</taxon>
        <taxon>Pseudomonadati</taxon>
        <taxon>Pseudomonadota</taxon>
        <taxon>Alphaproteobacteria</taxon>
        <taxon>Sphingomonadales</taxon>
        <taxon>Sphingomonadaceae</taxon>
        <taxon>Sphingomonas</taxon>
    </lineage>
</organism>
<evidence type="ECO:0000256" key="3">
    <source>
        <dbReference type="ARBA" id="ARBA00022833"/>
    </source>
</evidence>
<dbReference type="Proteomes" id="UP001139410">
    <property type="component" value="Unassembled WGS sequence"/>
</dbReference>
<comment type="similarity">
    <text evidence="1">Belongs to the Gfa family.</text>
</comment>
<sequence length="125" mass="13657">MITVSGGCHCGAVRFRASLPDPPVPALDCNCSVCSMTGFLHVMVPHEEFRLEQGADELTSYRFGTGAAEHLFCLVCGVKSFYQPRSHPNAWSVNANCLDQPVELAVEKFDGHNWDQAIGASERTD</sequence>
<dbReference type="RefSeq" id="WP_235066249.1">
    <property type="nucleotide sequence ID" value="NZ_JAKFGM010000001.1"/>
</dbReference>
<evidence type="ECO:0000313" key="6">
    <source>
        <dbReference type="Proteomes" id="UP001139410"/>
    </source>
</evidence>
<dbReference type="Gene3D" id="2.170.150.70">
    <property type="match status" value="1"/>
</dbReference>
<evidence type="ECO:0000313" key="5">
    <source>
        <dbReference type="EMBL" id="MCF2513750.1"/>
    </source>
</evidence>
<dbReference type="SUPFAM" id="SSF51316">
    <property type="entry name" value="Mss4-like"/>
    <property type="match status" value="1"/>
</dbReference>
<keyword evidence="2" id="KW-0479">Metal-binding</keyword>
<evidence type="ECO:0000256" key="2">
    <source>
        <dbReference type="ARBA" id="ARBA00022723"/>
    </source>
</evidence>
<dbReference type="Pfam" id="PF04828">
    <property type="entry name" value="GFA"/>
    <property type="match status" value="1"/>
</dbReference>
<comment type="caution">
    <text evidence="5">The sequence shown here is derived from an EMBL/GenBank/DDBJ whole genome shotgun (WGS) entry which is preliminary data.</text>
</comment>
<gene>
    <name evidence="5" type="ORF">LVY65_01535</name>
</gene>
<keyword evidence="3" id="KW-0862">Zinc</keyword>
<feature type="domain" description="CENP-V/GFA" evidence="4">
    <location>
        <begin position="4"/>
        <end position="115"/>
    </location>
</feature>
<name>A0A9X1QHY0_9SPHN</name>
<dbReference type="PANTHER" id="PTHR28620">
    <property type="entry name" value="CENTROMERE PROTEIN V"/>
    <property type="match status" value="1"/>
</dbReference>
<reference evidence="5" key="1">
    <citation type="submission" date="2022-01" db="EMBL/GenBank/DDBJ databases">
        <authorList>
            <person name="Jo J.-H."/>
            <person name="Im W.-T."/>
        </authorList>
    </citation>
    <scope>NUCLEOTIDE SEQUENCE</scope>
    <source>
        <strain evidence="5">G124</strain>
    </source>
</reference>